<evidence type="ECO:0000313" key="1">
    <source>
        <dbReference type="EMBL" id="RMZ69958.1"/>
    </source>
</evidence>
<protein>
    <submittedName>
        <fullName evidence="1">Uncharacterized protein</fullName>
    </submittedName>
</protein>
<organism evidence="1 2">
    <name type="scientific">Pyrenophora seminiperda CCB06</name>
    <dbReference type="NCBI Taxonomy" id="1302712"/>
    <lineage>
        <taxon>Eukaryota</taxon>
        <taxon>Fungi</taxon>
        <taxon>Dikarya</taxon>
        <taxon>Ascomycota</taxon>
        <taxon>Pezizomycotina</taxon>
        <taxon>Dothideomycetes</taxon>
        <taxon>Pleosporomycetidae</taxon>
        <taxon>Pleosporales</taxon>
        <taxon>Pleosporineae</taxon>
        <taxon>Pleosporaceae</taxon>
        <taxon>Pyrenophora</taxon>
    </lineage>
</organism>
<keyword evidence="2" id="KW-1185">Reference proteome</keyword>
<evidence type="ECO:0000313" key="2">
    <source>
        <dbReference type="Proteomes" id="UP000265663"/>
    </source>
</evidence>
<gene>
    <name evidence="1" type="ORF">GMOD_00008900</name>
</gene>
<reference evidence="1 2" key="1">
    <citation type="journal article" date="2014" name="PLoS ONE">
        <title>De novo Genome Assembly of the Fungal Plant Pathogen Pyrenophora semeniperda.</title>
        <authorList>
            <person name="Soliai M.M."/>
            <person name="Meyer S.E."/>
            <person name="Udall J.A."/>
            <person name="Elzinga D.E."/>
            <person name="Hermansen R.A."/>
            <person name="Bodily P.M."/>
            <person name="Hart A.A."/>
            <person name="Coleman C.E."/>
        </authorList>
    </citation>
    <scope>NUCLEOTIDE SEQUENCE [LARGE SCALE GENOMIC DNA]</scope>
    <source>
        <strain evidence="1 2">CCB06</strain>
        <tissue evidence="1">Mycelium</tissue>
    </source>
</reference>
<dbReference type="EMBL" id="KE747823">
    <property type="protein sequence ID" value="RMZ69958.1"/>
    <property type="molecule type" value="Genomic_DNA"/>
</dbReference>
<accession>A0A3M7M669</accession>
<proteinExistence type="predicted"/>
<sequence length="143" mass="14174">MGLVAFQHKLPTYFANQEKKINTVKMHFTTTIFTITLALCGSVAAQSTSILTVTPYCAPAPTDVMVTRSAVVVPACSGGANETKPVIVSMSGTGMNSGMMPTATMSGGGAMFTGGAAPAARGLGMGAAVGAGVVGGLVALVMG</sequence>
<name>A0A3M7M669_9PLEO</name>
<dbReference type="AlphaFoldDB" id="A0A3M7M669"/>
<dbReference type="Proteomes" id="UP000265663">
    <property type="component" value="Unassembled WGS sequence"/>
</dbReference>
<dbReference type="OrthoDB" id="3695223at2759"/>